<dbReference type="InterPro" id="IPR005325">
    <property type="entry name" value="DUF308_memb"/>
</dbReference>
<reference evidence="2" key="1">
    <citation type="submission" date="2018-06" db="EMBL/GenBank/DDBJ databases">
        <authorList>
            <person name="Zhirakovskaya E."/>
        </authorList>
    </citation>
    <scope>NUCLEOTIDE SEQUENCE</scope>
</reference>
<feature type="transmembrane region" description="Helical" evidence="1">
    <location>
        <begin position="72"/>
        <end position="91"/>
    </location>
</feature>
<keyword evidence="1" id="KW-1133">Transmembrane helix</keyword>
<evidence type="ECO:0000313" key="2">
    <source>
        <dbReference type="EMBL" id="VAW74012.1"/>
    </source>
</evidence>
<feature type="non-terminal residue" evidence="2">
    <location>
        <position position="94"/>
    </location>
</feature>
<feature type="transmembrane region" description="Helical" evidence="1">
    <location>
        <begin position="14"/>
        <end position="35"/>
    </location>
</feature>
<dbReference type="EMBL" id="UOFM01000082">
    <property type="protein sequence ID" value="VAW74012.1"/>
    <property type="molecule type" value="Genomic_DNA"/>
</dbReference>
<keyword evidence="1" id="KW-0812">Transmembrane</keyword>
<dbReference type="Pfam" id="PF03729">
    <property type="entry name" value="DUF308"/>
    <property type="match status" value="1"/>
</dbReference>
<organism evidence="2">
    <name type="scientific">hydrothermal vent metagenome</name>
    <dbReference type="NCBI Taxonomy" id="652676"/>
    <lineage>
        <taxon>unclassified sequences</taxon>
        <taxon>metagenomes</taxon>
        <taxon>ecological metagenomes</taxon>
    </lineage>
</organism>
<proteinExistence type="predicted"/>
<dbReference type="AlphaFoldDB" id="A0A3B0YFA6"/>
<name>A0A3B0YFA6_9ZZZZ</name>
<feature type="transmembrane region" description="Helical" evidence="1">
    <location>
        <begin position="41"/>
        <end position="60"/>
    </location>
</feature>
<sequence length="94" mass="10160">MINLPIDEHLTGKFGSYTLITGFLLIILGTAGLFLPGIISLGTAIFVAWLLIVGAIIWATHTYKYHAKSVMGWIKPALLLITGGLMLFYPLSGV</sequence>
<gene>
    <name evidence="2" type="ORF">MNBD_GAMMA14-904</name>
</gene>
<accession>A0A3B0YFA6</accession>
<evidence type="ECO:0000256" key="1">
    <source>
        <dbReference type="SAM" id="Phobius"/>
    </source>
</evidence>
<protein>
    <submittedName>
        <fullName evidence="2">Uncharacterized protein</fullName>
    </submittedName>
</protein>
<keyword evidence="1" id="KW-0472">Membrane</keyword>